<reference evidence="2" key="1">
    <citation type="journal article" date="2023" name="G3 (Bethesda)">
        <title>Whole genome assembly and annotation of the endangered Caribbean coral Acropora cervicornis.</title>
        <authorList>
            <person name="Selwyn J.D."/>
            <person name="Vollmer S.V."/>
        </authorList>
    </citation>
    <scope>NUCLEOTIDE SEQUENCE</scope>
    <source>
        <strain evidence="2">K2</strain>
    </source>
</reference>
<organism evidence="2 3">
    <name type="scientific">Acropora cervicornis</name>
    <name type="common">Staghorn coral</name>
    <dbReference type="NCBI Taxonomy" id="6130"/>
    <lineage>
        <taxon>Eukaryota</taxon>
        <taxon>Metazoa</taxon>
        <taxon>Cnidaria</taxon>
        <taxon>Anthozoa</taxon>
        <taxon>Hexacorallia</taxon>
        <taxon>Scleractinia</taxon>
        <taxon>Astrocoeniina</taxon>
        <taxon>Acroporidae</taxon>
        <taxon>Acropora</taxon>
    </lineage>
</organism>
<protein>
    <submittedName>
        <fullName evidence="2">Uncharacterized protein</fullName>
    </submittedName>
</protein>
<comment type="caution">
    <text evidence="2">The sequence shown here is derived from an EMBL/GenBank/DDBJ whole genome shotgun (WGS) entry which is preliminary data.</text>
</comment>
<dbReference type="AlphaFoldDB" id="A0AAD9V1U6"/>
<evidence type="ECO:0000313" key="2">
    <source>
        <dbReference type="EMBL" id="KAK2558123.1"/>
    </source>
</evidence>
<proteinExistence type="predicted"/>
<reference evidence="2" key="2">
    <citation type="journal article" date="2023" name="Science">
        <title>Genomic signatures of disease resistance in endangered staghorn corals.</title>
        <authorList>
            <person name="Vollmer S.V."/>
            <person name="Selwyn J.D."/>
            <person name="Despard B.A."/>
            <person name="Roesel C.L."/>
        </authorList>
    </citation>
    <scope>NUCLEOTIDE SEQUENCE</scope>
    <source>
        <strain evidence="2">K2</strain>
    </source>
</reference>
<gene>
    <name evidence="2" type="ORF">P5673_019704</name>
</gene>
<dbReference type="EMBL" id="JARQWQ010000046">
    <property type="protein sequence ID" value="KAK2558123.1"/>
    <property type="molecule type" value="Genomic_DNA"/>
</dbReference>
<feature type="region of interest" description="Disordered" evidence="1">
    <location>
        <begin position="37"/>
        <end position="57"/>
    </location>
</feature>
<evidence type="ECO:0000256" key="1">
    <source>
        <dbReference type="SAM" id="MobiDB-lite"/>
    </source>
</evidence>
<keyword evidence="3" id="KW-1185">Reference proteome</keyword>
<dbReference type="Proteomes" id="UP001249851">
    <property type="component" value="Unassembled WGS sequence"/>
</dbReference>
<sequence length="204" mass="22457">MAENRLDTTSNTRTRNILHHTCGVQRKLEAGCGMRDEIILSGPTPSPPPPGARSSYHNTKKGTFGLARVCVKGHTTSATVPLNDLNGVECELAMLSAENLDTLEPSSASASGVIKCVVMFYEKGTSGTNFIRKEKFRAVLNRNYKILRRICETVPEIKVIILASLHLKRLSAKTEDLQPKKMSSFQGHSALNLQNAPLPEKWIE</sequence>
<name>A0AAD9V1U6_ACRCE</name>
<accession>A0AAD9V1U6</accession>
<evidence type="ECO:0000313" key="3">
    <source>
        <dbReference type="Proteomes" id="UP001249851"/>
    </source>
</evidence>